<proteinExistence type="predicted"/>
<comment type="caution">
    <text evidence="3">The sequence shown here is derived from an EMBL/GenBank/DDBJ whole genome shotgun (WGS) entry which is preliminary data.</text>
</comment>
<evidence type="ECO:0000313" key="3">
    <source>
        <dbReference type="EMBL" id="MEB2665309.1"/>
    </source>
</evidence>
<gene>
    <name evidence="3" type="ORF">U5T69_19540</name>
</gene>
<dbReference type="CDD" id="cd06850">
    <property type="entry name" value="biotinyl_domain"/>
    <property type="match status" value="1"/>
</dbReference>
<dbReference type="RefSeq" id="WP_010928739.1">
    <property type="nucleotide sequence ID" value="NZ_AP019378.2"/>
</dbReference>
<organism evidence="3 4">
    <name type="scientific">Bordetella parapertussis</name>
    <dbReference type="NCBI Taxonomy" id="519"/>
    <lineage>
        <taxon>Bacteria</taxon>
        <taxon>Pseudomonadati</taxon>
        <taxon>Pseudomonadota</taxon>
        <taxon>Betaproteobacteria</taxon>
        <taxon>Burkholderiales</taxon>
        <taxon>Alcaligenaceae</taxon>
        <taxon>Bordetella</taxon>
    </lineage>
</organism>
<protein>
    <submittedName>
        <fullName evidence="3">Acetyl-CoA carboxylase biotin carboxyl carrier protein subunit</fullName>
    </submittedName>
</protein>
<evidence type="ECO:0000313" key="4">
    <source>
        <dbReference type="Proteomes" id="UP001324595"/>
    </source>
</evidence>
<sequence length="74" mass="7948">MKKIPVKSEVTGNVWEVLKAGDNRVEEGETLIVVESMKMEIPVDAPAAGRLVEITVQKGDAIGEGDVVAMLEVQ</sequence>
<dbReference type="InterPro" id="IPR000089">
    <property type="entry name" value="Biotin_lipoyl"/>
</dbReference>
<name>A0ABU5XBN5_BORPP</name>
<keyword evidence="1" id="KW-0092">Biotin</keyword>
<dbReference type="SUPFAM" id="SSF51230">
    <property type="entry name" value="Single hybrid motif"/>
    <property type="match status" value="1"/>
</dbReference>
<dbReference type="PANTHER" id="PTHR45266">
    <property type="entry name" value="OXALOACETATE DECARBOXYLASE ALPHA CHAIN"/>
    <property type="match status" value="1"/>
</dbReference>
<evidence type="ECO:0000259" key="2">
    <source>
        <dbReference type="PROSITE" id="PS50968"/>
    </source>
</evidence>
<feature type="domain" description="Lipoyl-binding" evidence="2">
    <location>
        <begin position="1"/>
        <end position="72"/>
    </location>
</feature>
<evidence type="ECO:0000256" key="1">
    <source>
        <dbReference type="ARBA" id="ARBA00023267"/>
    </source>
</evidence>
<dbReference type="PANTHER" id="PTHR45266:SF3">
    <property type="entry name" value="OXALOACETATE DECARBOXYLASE ALPHA CHAIN"/>
    <property type="match status" value="1"/>
</dbReference>
<keyword evidence="4" id="KW-1185">Reference proteome</keyword>
<dbReference type="Gene3D" id="2.40.50.100">
    <property type="match status" value="1"/>
</dbReference>
<dbReference type="Pfam" id="PF00364">
    <property type="entry name" value="Biotin_lipoyl"/>
    <property type="match status" value="1"/>
</dbReference>
<dbReference type="GeneID" id="93204581"/>
<reference evidence="3 4" key="1">
    <citation type="submission" date="2023-12" db="EMBL/GenBank/DDBJ databases">
        <title>Draft Genome Sequences of Bordetella parapertussis clinical Isolates from Colombia, 2023.</title>
        <authorList>
            <person name="Montilla E.A."/>
            <person name="Rojas F."/>
            <person name="Vargas M.N."/>
            <person name="Bonilla V."/>
            <person name="Duarte C."/>
        </authorList>
    </citation>
    <scope>NUCLEOTIDE SEQUENCE [LARGE SCALE GENOMIC DNA]</scope>
    <source>
        <strain evidence="3 4">320001806</strain>
    </source>
</reference>
<dbReference type="EMBL" id="JAXUBE010000114">
    <property type="protein sequence ID" value="MEB2665309.1"/>
    <property type="molecule type" value="Genomic_DNA"/>
</dbReference>
<dbReference type="PROSITE" id="PS50968">
    <property type="entry name" value="BIOTINYL_LIPOYL"/>
    <property type="match status" value="1"/>
</dbReference>
<dbReference type="InterPro" id="IPR011053">
    <property type="entry name" value="Single_hybrid_motif"/>
</dbReference>
<dbReference type="Proteomes" id="UP001324595">
    <property type="component" value="Unassembled WGS sequence"/>
</dbReference>
<dbReference type="InterPro" id="IPR050709">
    <property type="entry name" value="Biotin_Carboxyl_Carrier/Decarb"/>
</dbReference>
<accession>A0ABU5XBN5</accession>